<dbReference type="Proteomes" id="UP001144372">
    <property type="component" value="Unassembled WGS sequence"/>
</dbReference>
<dbReference type="RefSeq" id="WP_281793208.1">
    <property type="nucleotide sequence ID" value="NZ_BSDR01000001.1"/>
</dbReference>
<dbReference type="AlphaFoldDB" id="A0A9W6D292"/>
<evidence type="ECO:0000313" key="1">
    <source>
        <dbReference type="EMBL" id="GLI33928.1"/>
    </source>
</evidence>
<name>A0A9W6D292_9BACT</name>
<gene>
    <name evidence="1" type="ORF">DAMNIGENAA_13610</name>
</gene>
<reference evidence="1" key="1">
    <citation type="submission" date="2022-12" db="EMBL/GenBank/DDBJ databases">
        <title>Reference genome sequencing for broad-spectrum identification of bacterial and archaeal isolates by mass spectrometry.</title>
        <authorList>
            <person name="Sekiguchi Y."/>
            <person name="Tourlousse D.M."/>
        </authorList>
    </citation>
    <scope>NUCLEOTIDE SEQUENCE</scope>
    <source>
        <strain evidence="1">ASRB1</strain>
    </source>
</reference>
<dbReference type="EMBL" id="BSDR01000001">
    <property type="protein sequence ID" value="GLI33928.1"/>
    <property type="molecule type" value="Genomic_DNA"/>
</dbReference>
<accession>A0A9W6D292</accession>
<keyword evidence="2" id="KW-1185">Reference proteome</keyword>
<protein>
    <submittedName>
        <fullName evidence="1">Uncharacterized protein</fullName>
    </submittedName>
</protein>
<evidence type="ECO:0000313" key="2">
    <source>
        <dbReference type="Proteomes" id="UP001144372"/>
    </source>
</evidence>
<sequence>MAEVIEKTGFQRLEDFILVSKEGKKVQADIELRKVTVKQKVHPETTEDTSTEIDAYMLIGDYVFRVGEDVYKVSKPYLLGFLGEPLDTIKLEKNIANERLKLDYGRLREAKIEIEEKYF</sequence>
<comment type="caution">
    <text evidence="1">The sequence shown here is derived from an EMBL/GenBank/DDBJ whole genome shotgun (WGS) entry which is preliminary data.</text>
</comment>
<proteinExistence type="predicted"/>
<organism evidence="1 2">
    <name type="scientific">Desulforhabdus amnigena</name>
    <dbReference type="NCBI Taxonomy" id="40218"/>
    <lineage>
        <taxon>Bacteria</taxon>
        <taxon>Pseudomonadati</taxon>
        <taxon>Thermodesulfobacteriota</taxon>
        <taxon>Syntrophobacteria</taxon>
        <taxon>Syntrophobacterales</taxon>
        <taxon>Syntrophobacteraceae</taxon>
        <taxon>Desulforhabdus</taxon>
    </lineage>
</organism>